<sequence length="831" mass="91812">MTGYSSTSPIDAILDKDNFTLEELLDEDEIIQECKSLNGKLINFLREKAQVEQLIQYIVVEPPENADKKQIYKFPSIACEIFTCEVDIILKTLVEDEGLMNLLFSFLNSNHSHGTQLAGYFSRIVICLLLRKTSAFMQYIKIGRKSMVAPLKDACFLVRKRILCISLLNFGGNFYFALSEAAFPPNYRGHQEIVEMLIDLIGITSIMEVLIRLIGADEHMYASYMESMQWIEETNVLEMIVDKFSSSDSAEVHANAAETLCAITRFAPPGLAAKITSPNFIGRLFRHALEDSRPKSVLVNSLTVCISLLDPKRLTLGVYHTYNRQISQGSTISANPKTVEGMLENLGNLLKLLDVSSSESTLLTTYGKLQPPLGKHRLKIVEFISVLLMVGSETAEKELIRLSAMQRILNLFFEYPYNNFLHHHVENIILSCLESKNVPLIANLLWDCNLLGKILEAEKNCMLGSDPNMPTVSAEGRPSPKIGNIGHLTRISNKLVQLGNSNRDIQAYLQENSEWIDWQKNVLSKRNSIENVYQWACGRPTTLQDRTRDSDDDYQDRDYDVTALANNLSQAFRYGIYSNDDTDEVHGSLERDDEDVYFDDESAEVVISSLRLGDDQESGSLFTNSNWFAFEDDRGSNDNPTGAVPSASPNTEGAGVINGDGEDDKEVVGKGDDLDDTATSSQVPDVKSEVNSANLSEDSKEAAPNANDEPPTWVEWRETSDGIKASGFAESAIVRNGEVQVKLEEKGSDTDHNPERTADPSPPSSSDNASEATLEPSAKSTNTNLGSNPPEPSVSGDGNANPLVTNDDETASGIGSASEITKDVKDTATEK</sequence>
<proteinExistence type="inferred from homology"/>
<feature type="compositionally biased region" description="Basic and acidic residues" evidence="2">
    <location>
        <begin position="820"/>
        <end position="831"/>
    </location>
</feature>
<evidence type="ECO:0000313" key="3">
    <source>
        <dbReference type="EMBL" id="PPR81081.1"/>
    </source>
</evidence>
<protein>
    <submittedName>
        <fullName evidence="3">Uncharacterized protein</fullName>
    </submittedName>
</protein>
<dbReference type="SUPFAM" id="SSF48371">
    <property type="entry name" value="ARM repeat"/>
    <property type="match status" value="1"/>
</dbReference>
<feature type="compositionally biased region" description="Polar residues" evidence="2">
    <location>
        <begin position="778"/>
        <end position="787"/>
    </location>
</feature>
<dbReference type="Pfam" id="PF04499">
    <property type="entry name" value="SAPS"/>
    <property type="match status" value="1"/>
</dbReference>
<feature type="region of interest" description="Disordered" evidence="2">
    <location>
        <begin position="632"/>
        <end position="831"/>
    </location>
</feature>
<organism evidence="3 4">
    <name type="scientific">Gossypium barbadense</name>
    <name type="common">Sea Island cotton</name>
    <name type="synonym">Hibiscus barbadensis</name>
    <dbReference type="NCBI Taxonomy" id="3634"/>
    <lineage>
        <taxon>Eukaryota</taxon>
        <taxon>Viridiplantae</taxon>
        <taxon>Streptophyta</taxon>
        <taxon>Embryophyta</taxon>
        <taxon>Tracheophyta</taxon>
        <taxon>Spermatophyta</taxon>
        <taxon>Magnoliopsida</taxon>
        <taxon>eudicotyledons</taxon>
        <taxon>Gunneridae</taxon>
        <taxon>Pentapetalae</taxon>
        <taxon>rosids</taxon>
        <taxon>malvids</taxon>
        <taxon>Malvales</taxon>
        <taxon>Malvaceae</taxon>
        <taxon>Malvoideae</taxon>
        <taxon>Gossypium</taxon>
    </lineage>
</organism>
<gene>
    <name evidence="3" type="ORF">GOBAR_AA39633</name>
</gene>
<dbReference type="AlphaFoldDB" id="A0A2P5VQF7"/>
<dbReference type="InterPro" id="IPR016024">
    <property type="entry name" value="ARM-type_fold"/>
</dbReference>
<dbReference type="EMBL" id="KZ671511">
    <property type="protein sequence ID" value="PPR81081.1"/>
    <property type="molecule type" value="Genomic_DNA"/>
</dbReference>
<dbReference type="Proteomes" id="UP000239757">
    <property type="component" value="Unassembled WGS sequence"/>
</dbReference>
<dbReference type="OrthoDB" id="295029at2759"/>
<dbReference type="GO" id="GO:0019888">
    <property type="term" value="F:protein phosphatase regulator activity"/>
    <property type="evidence" value="ECO:0007669"/>
    <property type="project" value="TreeGrafter"/>
</dbReference>
<name>A0A2P5VQF7_GOSBA</name>
<comment type="similarity">
    <text evidence="1">Belongs to the SAPS family.</text>
</comment>
<dbReference type="InterPro" id="IPR007587">
    <property type="entry name" value="SAPS"/>
</dbReference>
<evidence type="ECO:0000256" key="2">
    <source>
        <dbReference type="SAM" id="MobiDB-lite"/>
    </source>
</evidence>
<evidence type="ECO:0000256" key="1">
    <source>
        <dbReference type="ARBA" id="ARBA00006180"/>
    </source>
</evidence>
<accession>A0A2P5VQF7</accession>
<dbReference type="PANTHER" id="PTHR12634">
    <property type="entry name" value="SIT4 YEAST -ASSOCIATING PROTEIN-RELATED"/>
    <property type="match status" value="1"/>
</dbReference>
<dbReference type="GO" id="GO:0019903">
    <property type="term" value="F:protein phosphatase binding"/>
    <property type="evidence" value="ECO:0007669"/>
    <property type="project" value="InterPro"/>
</dbReference>
<dbReference type="PANTHER" id="PTHR12634:SF37">
    <property type="entry name" value="SIT4 PHOSPHATASE-ASSOCIATED FAMILY PROTEIN"/>
    <property type="match status" value="1"/>
</dbReference>
<reference evidence="3 4" key="1">
    <citation type="submission" date="2015-01" db="EMBL/GenBank/DDBJ databases">
        <title>Genome of allotetraploid Gossypium barbadense reveals genomic plasticity and fiber elongation in cotton evolution.</title>
        <authorList>
            <person name="Chen X."/>
            <person name="Liu X."/>
            <person name="Zhao B."/>
            <person name="Zheng H."/>
            <person name="Hu Y."/>
            <person name="Lu G."/>
            <person name="Yang C."/>
            <person name="Chen J."/>
            <person name="Shan C."/>
            <person name="Zhang L."/>
            <person name="Zhou Y."/>
            <person name="Wang L."/>
            <person name="Guo W."/>
            <person name="Bai Y."/>
            <person name="Ruan J."/>
            <person name="Shangguan X."/>
            <person name="Mao Y."/>
            <person name="Jiang J."/>
            <person name="Zhu Y."/>
            <person name="Lei J."/>
            <person name="Kang H."/>
            <person name="Chen S."/>
            <person name="He X."/>
            <person name="Wang R."/>
            <person name="Wang Y."/>
            <person name="Chen J."/>
            <person name="Wang L."/>
            <person name="Yu S."/>
            <person name="Wang B."/>
            <person name="Wei J."/>
            <person name="Song S."/>
            <person name="Lu X."/>
            <person name="Gao Z."/>
            <person name="Gu W."/>
            <person name="Deng X."/>
            <person name="Ma D."/>
            <person name="Wang S."/>
            <person name="Liang W."/>
            <person name="Fang L."/>
            <person name="Cai C."/>
            <person name="Zhu X."/>
            <person name="Zhou B."/>
            <person name="Zhang Y."/>
            <person name="Chen Z."/>
            <person name="Xu S."/>
            <person name="Zhu R."/>
            <person name="Wang S."/>
            <person name="Zhang T."/>
            <person name="Zhao G."/>
        </authorList>
    </citation>
    <scope>NUCLEOTIDE SEQUENCE [LARGE SCALE GENOMIC DNA]</scope>
    <source>
        <strain evidence="4">cv. Xinhai21</strain>
        <tissue evidence="3">Leaf</tissue>
    </source>
</reference>
<evidence type="ECO:0000313" key="4">
    <source>
        <dbReference type="Proteomes" id="UP000239757"/>
    </source>
</evidence>
<feature type="compositionally biased region" description="Basic and acidic residues" evidence="2">
    <location>
        <begin position="741"/>
        <end position="758"/>
    </location>
</feature>
<feature type="compositionally biased region" description="Polar residues" evidence="2">
    <location>
        <begin position="677"/>
        <end position="696"/>
    </location>
</feature>